<organism evidence="2 3">
    <name type="scientific">Austropuccinia psidii MF-1</name>
    <dbReference type="NCBI Taxonomy" id="1389203"/>
    <lineage>
        <taxon>Eukaryota</taxon>
        <taxon>Fungi</taxon>
        <taxon>Dikarya</taxon>
        <taxon>Basidiomycota</taxon>
        <taxon>Pucciniomycotina</taxon>
        <taxon>Pucciniomycetes</taxon>
        <taxon>Pucciniales</taxon>
        <taxon>Sphaerophragmiaceae</taxon>
        <taxon>Austropuccinia</taxon>
    </lineage>
</organism>
<comment type="caution">
    <text evidence="2">The sequence shown here is derived from an EMBL/GenBank/DDBJ whole genome shotgun (WGS) entry which is preliminary data.</text>
</comment>
<dbReference type="InterPro" id="IPR043502">
    <property type="entry name" value="DNA/RNA_pol_sf"/>
</dbReference>
<reference evidence="2" key="1">
    <citation type="submission" date="2021-03" db="EMBL/GenBank/DDBJ databases">
        <title>Draft genome sequence of rust myrtle Austropuccinia psidii MF-1, a brazilian biotype.</title>
        <authorList>
            <person name="Quecine M.C."/>
            <person name="Pachon D.M.R."/>
            <person name="Bonatelli M.L."/>
            <person name="Correr F.H."/>
            <person name="Franceschini L.M."/>
            <person name="Leite T.F."/>
            <person name="Margarido G.R.A."/>
            <person name="Almeida C.A."/>
            <person name="Ferrarezi J.A."/>
            <person name="Labate C.A."/>
        </authorList>
    </citation>
    <scope>NUCLEOTIDE SEQUENCE</scope>
    <source>
        <strain evidence="2">MF-1</strain>
    </source>
</reference>
<dbReference type="OrthoDB" id="3028009at2759"/>
<accession>A0A9Q3P804</accession>
<feature type="domain" description="Reverse transcriptase Ty1/copia-type" evidence="1">
    <location>
        <begin position="1"/>
        <end position="161"/>
    </location>
</feature>
<dbReference type="AlphaFoldDB" id="A0A9Q3P804"/>
<dbReference type="Pfam" id="PF07727">
    <property type="entry name" value="RVT_2"/>
    <property type="match status" value="1"/>
</dbReference>
<sequence length="198" mass="22895">MDSVGAFLNPVLNEEIYMKIPNFLSSHSSGKVWRLHKPLYGLKKSSRYWFLELTKFLRPINLVPSKADPCMFVSADPQWKCFVHIHVDDMTVASNNVTKFKKQIMQCFEMEDLSPATFVLGIKLSWNRATKQMFLLQASYIKDLLDNYDMTNCKPVSTPMVSNSRLTMASDKDHQKFLLLKKNYQQAIGKISYLQVVK</sequence>
<dbReference type="SUPFAM" id="SSF56672">
    <property type="entry name" value="DNA/RNA polymerases"/>
    <property type="match status" value="1"/>
</dbReference>
<dbReference type="Proteomes" id="UP000765509">
    <property type="component" value="Unassembled WGS sequence"/>
</dbReference>
<keyword evidence="3" id="KW-1185">Reference proteome</keyword>
<evidence type="ECO:0000313" key="3">
    <source>
        <dbReference type="Proteomes" id="UP000765509"/>
    </source>
</evidence>
<evidence type="ECO:0000313" key="2">
    <source>
        <dbReference type="EMBL" id="MBW0552303.1"/>
    </source>
</evidence>
<dbReference type="EMBL" id="AVOT02058407">
    <property type="protein sequence ID" value="MBW0552303.1"/>
    <property type="molecule type" value="Genomic_DNA"/>
</dbReference>
<gene>
    <name evidence="2" type="ORF">O181_092018</name>
</gene>
<evidence type="ECO:0000259" key="1">
    <source>
        <dbReference type="Pfam" id="PF07727"/>
    </source>
</evidence>
<dbReference type="InterPro" id="IPR013103">
    <property type="entry name" value="RVT_2"/>
</dbReference>
<protein>
    <recommendedName>
        <fullName evidence="1">Reverse transcriptase Ty1/copia-type domain-containing protein</fullName>
    </recommendedName>
</protein>
<proteinExistence type="predicted"/>
<name>A0A9Q3P804_9BASI</name>